<evidence type="ECO:0000259" key="2">
    <source>
        <dbReference type="Pfam" id="PF02214"/>
    </source>
</evidence>
<dbReference type="InParanoid" id="T0Q3D9"/>
<dbReference type="GeneID" id="19950828"/>
<dbReference type="GO" id="GO:0043161">
    <property type="term" value="P:proteasome-mediated ubiquitin-dependent protein catabolic process"/>
    <property type="evidence" value="ECO:0007669"/>
    <property type="project" value="TreeGrafter"/>
</dbReference>
<evidence type="ECO:0000313" key="4">
    <source>
        <dbReference type="Proteomes" id="UP000030762"/>
    </source>
</evidence>
<dbReference type="STRING" id="1156394.T0Q3D9"/>
<dbReference type="EMBL" id="JH767164">
    <property type="protein sequence ID" value="EQC32354.1"/>
    <property type="molecule type" value="Genomic_DNA"/>
</dbReference>
<name>T0Q3D9_SAPDV</name>
<feature type="domain" description="Potassium channel tetramerisation-type BTB" evidence="2">
    <location>
        <begin position="64"/>
        <end position="135"/>
    </location>
</feature>
<dbReference type="InterPro" id="IPR011333">
    <property type="entry name" value="SKP1/BTB/POZ_sf"/>
</dbReference>
<dbReference type="InterPro" id="IPR003131">
    <property type="entry name" value="T1-type_BTB"/>
</dbReference>
<dbReference type="GO" id="GO:0097602">
    <property type="term" value="F:cullin family protein binding"/>
    <property type="evidence" value="ECO:0007669"/>
    <property type="project" value="TreeGrafter"/>
</dbReference>
<keyword evidence="1" id="KW-0175">Coiled coil</keyword>
<proteinExistence type="predicted"/>
<evidence type="ECO:0000256" key="1">
    <source>
        <dbReference type="SAM" id="Coils"/>
    </source>
</evidence>
<dbReference type="OMA" id="IDQDARY"/>
<accession>T0Q3D9</accession>
<protein>
    <recommendedName>
        <fullName evidence="2">Potassium channel tetramerisation-type BTB domain-containing protein</fullName>
    </recommendedName>
</protein>
<dbReference type="GO" id="GO:0031463">
    <property type="term" value="C:Cul3-RING ubiquitin ligase complex"/>
    <property type="evidence" value="ECO:0007669"/>
    <property type="project" value="TreeGrafter"/>
</dbReference>
<dbReference type="GO" id="GO:0051260">
    <property type="term" value="P:protein homooligomerization"/>
    <property type="evidence" value="ECO:0007669"/>
    <property type="project" value="InterPro"/>
</dbReference>
<dbReference type="OrthoDB" id="2414723at2759"/>
<dbReference type="Pfam" id="PF02214">
    <property type="entry name" value="BTB_2"/>
    <property type="match status" value="1"/>
</dbReference>
<sequence>MTQSNPGATHAKDQSMQALKGRVIVDATTITDIHAAFSAIDDSDAELRDVERAQANAAAAPKNIKLNIGGRIFETSKNNVIQHPTSFLYAMVTSDDWQPRAQDGACFIDANFKHFDRVMTYLRSGNMYLDGLCASEVSQLNFTLRTLLMEHLEIQQMEERRKQAIQEISDAYTKLAAAIKVDKTKLQAARSHRQSFQAADAARAAYTLLSQSHWRPREDGAYFIDQDPTYFEYALDALQGTLNTSGLSPTAIHQVYQLFNYLQMQTY</sequence>
<gene>
    <name evidence="3" type="ORF">SDRG_10101</name>
</gene>
<dbReference type="AlphaFoldDB" id="T0Q3D9"/>
<dbReference type="VEuPathDB" id="FungiDB:SDRG_10101"/>
<dbReference type="Proteomes" id="UP000030762">
    <property type="component" value="Unassembled WGS sequence"/>
</dbReference>
<dbReference type="Gene3D" id="3.30.710.10">
    <property type="entry name" value="Potassium Channel Kv1.1, Chain A"/>
    <property type="match status" value="2"/>
</dbReference>
<evidence type="ECO:0000313" key="3">
    <source>
        <dbReference type="EMBL" id="EQC32354.1"/>
    </source>
</evidence>
<dbReference type="RefSeq" id="XP_008614295.1">
    <property type="nucleotide sequence ID" value="XM_008616073.1"/>
</dbReference>
<organism evidence="3 4">
    <name type="scientific">Saprolegnia diclina (strain VS20)</name>
    <dbReference type="NCBI Taxonomy" id="1156394"/>
    <lineage>
        <taxon>Eukaryota</taxon>
        <taxon>Sar</taxon>
        <taxon>Stramenopiles</taxon>
        <taxon>Oomycota</taxon>
        <taxon>Saprolegniomycetes</taxon>
        <taxon>Saprolegniales</taxon>
        <taxon>Saprolegniaceae</taxon>
        <taxon>Saprolegnia</taxon>
    </lineage>
</organism>
<dbReference type="PANTHER" id="PTHR14958:SF29">
    <property type="entry name" value="INSOMNIAC, ISOFORM B"/>
    <property type="match status" value="1"/>
</dbReference>
<keyword evidence="4" id="KW-1185">Reference proteome</keyword>
<dbReference type="CDD" id="cd18316">
    <property type="entry name" value="BTB_POZ_KCTD-like"/>
    <property type="match status" value="1"/>
</dbReference>
<dbReference type="PANTHER" id="PTHR14958">
    <property type="entry name" value="POTASSIUM CHANNEL TETRAMERISATION DOMAIN CONTAINING PROTEIN"/>
    <property type="match status" value="1"/>
</dbReference>
<dbReference type="GO" id="GO:0005737">
    <property type="term" value="C:cytoplasm"/>
    <property type="evidence" value="ECO:0007669"/>
    <property type="project" value="TreeGrafter"/>
</dbReference>
<feature type="coiled-coil region" evidence="1">
    <location>
        <begin position="147"/>
        <end position="174"/>
    </location>
</feature>
<dbReference type="SUPFAM" id="SSF54695">
    <property type="entry name" value="POZ domain"/>
    <property type="match status" value="1"/>
</dbReference>
<reference evidence="3 4" key="1">
    <citation type="submission" date="2012-04" db="EMBL/GenBank/DDBJ databases">
        <title>The Genome Sequence of Saprolegnia declina VS20.</title>
        <authorList>
            <consortium name="The Broad Institute Genome Sequencing Platform"/>
            <person name="Russ C."/>
            <person name="Nusbaum C."/>
            <person name="Tyler B."/>
            <person name="van West P."/>
            <person name="Dieguez-Uribeondo J."/>
            <person name="de Bruijn I."/>
            <person name="Tripathy S."/>
            <person name="Jiang R."/>
            <person name="Young S.K."/>
            <person name="Zeng Q."/>
            <person name="Gargeya S."/>
            <person name="Fitzgerald M."/>
            <person name="Haas B."/>
            <person name="Abouelleil A."/>
            <person name="Alvarado L."/>
            <person name="Arachchi H.M."/>
            <person name="Berlin A."/>
            <person name="Chapman S.B."/>
            <person name="Goldberg J."/>
            <person name="Griggs A."/>
            <person name="Gujja S."/>
            <person name="Hansen M."/>
            <person name="Howarth C."/>
            <person name="Imamovic A."/>
            <person name="Larimer J."/>
            <person name="McCowen C."/>
            <person name="Montmayeur A."/>
            <person name="Murphy C."/>
            <person name="Neiman D."/>
            <person name="Pearson M."/>
            <person name="Priest M."/>
            <person name="Roberts A."/>
            <person name="Saif S."/>
            <person name="Shea T."/>
            <person name="Sisk P."/>
            <person name="Sykes S."/>
            <person name="Wortman J."/>
            <person name="Nusbaum C."/>
            <person name="Birren B."/>
        </authorList>
    </citation>
    <scope>NUCLEOTIDE SEQUENCE [LARGE SCALE GENOMIC DNA]</scope>
    <source>
        <strain evidence="3 4">VS20</strain>
    </source>
</reference>